<name>A0ABX2PX49_9RHOB</name>
<feature type="non-terminal residue" evidence="1">
    <location>
        <position position="181"/>
    </location>
</feature>
<comment type="caution">
    <text evidence="1">The sequence shown here is derived from an EMBL/GenBank/DDBJ whole genome shotgun (WGS) entry which is preliminary data.</text>
</comment>
<dbReference type="Proteomes" id="UP000630805">
    <property type="component" value="Unassembled WGS sequence"/>
</dbReference>
<reference evidence="1 2" key="1">
    <citation type="submission" date="2020-06" db="EMBL/GenBank/DDBJ databases">
        <authorList>
            <person name="Cao W.R."/>
        </authorList>
    </citation>
    <scope>NUCLEOTIDE SEQUENCE [LARGE SCALE GENOMIC DNA]</scope>
    <source>
        <strain evidence="1 2">B1Z28</strain>
    </source>
</reference>
<evidence type="ECO:0000313" key="1">
    <source>
        <dbReference type="EMBL" id="NVO58736.1"/>
    </source>
</evidence>
<organism evidence="1 2">
    <name type="scientific">Ruegeria haliotis</name>
    <dbReference type="NCBI Taxonomy" id="2747601"/>
    <lineage>
        <taxon>Bacteria</taxon>
        <taxon>Pseudomonadati</taxon>
        <taxon>Pseudomonadota</taxon>
        <taxon>Alphaproteobacteria</taxon>
        <taxon>Rhodobacterales</taxon>
        <taxon>Roseobacteraceae</taxon>
        <taxon>Ruegeria</taxon>
    </lineage>
</organism>
<protein>
    <submittedName>
        <fullName evidence="1">Quinol:cytochrome C oxidoreductase</fullName>
    </submittedName>
</protein>
<feature type="non-terminal residue" evidence="1">
    <location>
        <position position="1"/>
    </location>
</feature>
<dbReference type="EMBL" id="JABXWT010000114">
    <property type="protein sequence ID" value="NVO58736.1"/>
    <property type="molecule type" value="Genomic_DNA"/>
</dbReference>
<accession>A0ABX2PX49</accession>
<keyword evidence="2" id="KW-1185">Reference proteome</keyword>
<sequence length="181" mass="19426">AAAPHYLESWGDVEIKTGQYSLTQPAIRPLFDTKQFQDALLAWTGSSASYSDYIKSTWNESILGGASYNKALHDGFFVNSSVVEEVAEEAPVDEATETTQTAFSGAAQALVASAKSKGLELSLYTKTGMGDGQQANNPWLQEFPDPISRVSWDNYLTVSKADAEALGLKNRHVADGGLNGS</sequence>
<gene>
    <name evidence="1" type="ORF">HW561_23515</name>
</gene>
<proteinExistence type="predicted"/>
<evidence type="ECO:0000313" key="2">
    <source>
        <dbReference type="Proteomes" id="UP000630805"/>
    </source>
</evidence>